<evidence type="ECO:0000256" key="2">
    <source>
        <dbReference type="SAM" id="Phobius"/>
    </source>
</evidence>
<feature type="transmembrane region" description="Helical" evidence="2">
    <location>
        <begin position="126"/>
        <end position="152"/>
    </location>
</feature>
<sequence>MTTPNNPFGADNHPSNDGYGGGDQYGQPYGQSFDQNYSQGYQQDPFGGQYSGGFENSPLNATTNKAASWALGLGIASIVFVLAAITGIGALLTLLSPFVAIAGIIVAIVALVKARKITGPGKRTGFAVTGLILSILTLIAVIALVAFTAVLIGSSGIGDCASLTDPAAQQQCVEDVVNSFQ</sequence>
<dbReference type="STRING" id="931089.CDES_08545"/>
<dbReference type="OrthoDB" id="4415822at2"/>
<dbReference type="AlphaFoldDB" id="A0A0M4CGJ1"/>
<dbReference type="EMBL" id="CP009220">
    <property type="protein sequence ID" value="ALC06102.1"/>
    <property type="molecule type" value="Genomic_DNA"/>
</dbReference>
<keyword evidence="2" id="KW-1133">Transmembrane helix</keyword>
<dbReference type="Proteomes" id="UP000068067">
    <property type="component" value="Chromosome"/>
</dbReference>
<dbReference type="RefSeq" id="WP_053545088.1">
    <property type="nucleotide sequence ID" value="NZ_CP009220.1"/>
</dbReference>
<organism evidence="3 4">
    <name type="scientific">Corynebacterium deserti GIMN1.010</name>
    <dbReference type="NCBI Taxonomy" id="931089"/>
    <lineage>
        <taxon>Bacteria</taxon>
        <taxon>Bacillati</taxon>
        <taxon>Actinomycetota</taxon>
        <taxon>Actinomycetes</taxon>
        <taxon>Mycobacteriales</taxon>
        <taxon>Corynebacteriaceae</taxon>
        <taxon>Corynebacterium</taxon>
    </lineage>
</organism>
<keyword evidence="2" id="KW-0472">Membrane</keyword>
<feature type="transmembrane region" description="Helical" evidence="2">
    <location>
        <begin position="66"/>
        <end position="88"/>
    </location>
</feature>
<accession>A0A0M4CGJ1</accession>
<keyword evidence="2" id="KW-0812">Transmembrane</keyword>
<feature type="transmembrane region" description="Helical" evidence="2">
    <location>
        <begin position="94"/>
        <end position="114"/>
    </location>
</feature>
<dbReference type="KEGG" id="cdx:CDES_08545"/>
<evidence type="ECO:0000313" key="3">
    <source>
        <dbReference type="EMBL" id="ALC06102.1"/>
    </source>
</evidence>
<name>A0A0M4CGJ1_9CORY</name>
<gene>
    <name evidence="3" type="ORF">CDES_08545</name>
</gene>
<dbReference type="PATRIC" id="fig|931089.4.peg.1717"/>
<feature type="region of interest" description="Disordered" evidence="1">
    <location>
        <begin position="1"/>
        <end position="25"/>
    </location>
</feature>
<proteinExistence type="predicted"/>
<evidence type="ECO:0000256" key="1">
    <source>
        <dbReference type="SAM" id="MobiDB-lite"/>
    </source>
</evidence>
<protein>
    <submittedName>
        <fullName evidence="3">Putative membrane protein</fullName>
    </submittedName>
</protein>
<reference evidence="3 4" key="1">
    <citation type="submission" date="2014-08" db="EMBL/GenBank/DDBJ databases">
        <title>Complete genome sequence of Corynebacterium deserti GIMN1.010 (=DSM 45689), isolated from desert sand in western China.</title>
        <authorList>
            <person name="Ruckert C."/>
            <person name="Albersmeier A."/>
            <person name="Kalinowski J."/>
        </authorList>
    </citation>
    <scope>NUCLEOTIDE SEQUENCE [LARGE SCALE GENOMIC DNA]</scope>
    <source>
        <strain evidence="3 4">GIMN1.010</strain>
    </source>
</reference>
<keyword evidence="4" id="KW-1185">Reference proteome</keyword>
<evidence type="ECO:0000313" key="4">
    <source>
        <dbReference type="Proteomes" id="UP000068067"/>
    </source>
</evidence>